<keyword evidence="6" id="KW-1185">Reference proteome</keyword>
<dbReference type="GO" id="GO:0004176">
    <property type="term" value="F:ATP-dependent peptidase activity"/>
    <property type="evidence" value="ECO:0007669"/>
    <property type="project" value="TreeGrafter"/>
</dbReference>
<dbReference type="PANTHER" id="PTHR23076">
    <property type="entry name" value="METALLOPROTEASE M41 FTSH"/>
    <property type="match status" value="1"/>
</dbReference>
<dbReference type="RefSeq" id="WP_121464080.1">
    <property type="nucleotide sequence ID" value="NZ_CP025121.1"/>
</dbReference>
<dbReference type="Pfam" id="PF00004">
    <property type="entry name" value="AAA"/>
    <property type="match status" value="1"/>
</dbReference>
<organism evidence="5 6">
    <name type="scientific">Ziziphus jujuba witches'-broom phytoplasma</name>
    <dbReference type="NCBI Taxonomy" id="135727"/>
    <lineage>
        <taxon>Bacteria</taxon>
        <taxon>Bacillati</taxon>
        <taxon>Mycoplasmatota</taxon>
        <taxon>Mollicutes</taxon>
        <taxon>Acholeplasmatales</taxon>
        <taxon>Acholeplasmataceae</taxon>
        <taxon>Candidatus Phytoplasma</taxon>
        <taxon>16SrV (Elm yellows group)</taxon>
    </lineage>
</organism>
<dbReference type="OrthoDB" id="385627at2"/>
<evidence type="ECO:0000256" key="3">
    <source>
        <dbReference type="SAM" id="Phobius"/>
    </source>
</evidence>
<dbReference type="InterPro" id="IPR003593">
    <property type="entry name" value="AAA+_ATPase"/>
</dbReference>
<dbReference type="GO" id="GO:0016887">
    <property type="term" value="F:ATP hydrolysis activity"/>
    <property type="evidence" value="ECO:0007669"/>
    <property type="project" value="InterPro"/>
</dbReference>
<protein>
    <recommendedName>
        <fullName evidence="4">AAA+ ATPase domain-containing protein</fullName>
    </recommendedName>
</protein>
<feature type="domain" description="AAA+ ATPase" evidence="4">
    <location>
        <begin position="322"/>
        <end position="459"/>
    </location>
</feature>
<dbReference type="InterPro" id="IPR027417">
    <property type="entry name" value="P-loop_NTPase"/>
</dbReference>
<dbReference type="InterPro" id="IPR003959">
    <property type="entry name" value="ATPase_AAA_core"/>
</dbReference>
<dbReference type="SUPFAM" id="SSF52540">
    <property type="entry name" value="P-loop containing nucleoside triphosphate hydrolases"/>
    <property type="match status" value="1"/>
</dbReference>
<feature type="coiled-coil region" evidence="2">
    <location>
        <begin position="127"/>
        <end position="233"/>
    </location>
</feature>
<name>A0A660HMV5_ZIZJU</name>
<dbReference type="PANTHER" id="PTHR23076:SF97">
    <property type="entry name" value="ATP-DEPENDENT ZINC METALLOPROTEASE YME1L1"/>
    <property type="match status" value="1"/>
</dbReference>
<dbReference type="InterPro" id="IPR003960">
    <property type="entry name" value="ATPase_AAA_CS"/>
</dbReference>
<dbReference type="KEGG" id="pzi:CWO85_02550"/>
<keyword evidence="2" id="KW-0175">Coiled coil</keyword>
<evidence type="ECO:0000313" key="6">
    <source>
        <dbReference type="Proteomes" id="UP000272462"/>
    </source>
</evidence>
<evidence type="ECO:0000313" key="5">
    <source>
        <dbReference type="EMBL" id="AYJ01368.1"/>
    </source>
</evidence>
<keyword evidence="3" id="KW-1133">Transmembrane helix</keyword>
<keyword evidence="1" id="KW-0067">ATP-binding</keyword>
<dbReference type="SMART" id="SM00382">
    <property type="entry name" value="AAA"/>
    <property type="match status" value="1"/>
</dbReference>
<dbReference type="AlphaFoldDB" id="A0A660HMV5"/>
<evidence type="ECO:0000256" key="1">
    <source>
        <dbReference type="RuleBase" id="RU003651"/>
    </source>
</evidence>
<dbReference type="PROSITE" id="PS00674">
    <property type="entry name" value="AAA"/>
    <property type="match status" value="1"/>
</dbReference>
<sequence>MSLVKKIYFIWVALLLGLITGLCLYYGLIKKPVVNNTGNQEVLSLIEQRLKKLETKEQTTTTNKTEKVSNQNDFSKDYLTEYINKLTDLQTDLANNQKELQNKTISPDEKNKKEEFNNQNDLLIKYIKELTDLQKAHAENQKELQNKTMSPDERNKIEEENKNSNEQIEQKTQEQIEPLQETITKLKENINKTDVVRLTPEQKKKYLEKQNISEQLEKEKKALNEAVKFNKQEQNHVTKLLNPTTNNEEEKKLLAYKLFLLKQEHFFIQRLNEIVDNKPITDKKKTFKDVYGMQNEKRQFETIINHLKGDEKKYILGQSAKTPKGILLHGPPGTGKTHLLTALSGETGAHYIAFEPSKFSKRYIGEGSEAVEAVWREAERHDKTIIFIDEIDGLPARNNETSTVATEQNTIIGNILSRVEGINSSKKKIILFGATNFLNKVDPALVSRFGQKIKIDSFEKQEIPGFLQWFAIQNKYRLSYHAVNHLENLVTKAFNQKKIFLANRQWVDMLTSAYDRYVLNYHANPDHEVILPSDLDEALNGKLGISKTEEEVLAYRQQCVDQYIEWRKDKLINEKPIITKKTTYGPDDKTVKSIEEYNENNYLIKTTEYFPNGEIKSIDEFNEERKRIKNKNYYDNREIASIHEFNEEGKKIKEHEFSMAKLKKLKNITETKTKIC</sequence>
<dbReference type="Gene3D" id="3.40.50.300">
    <property type="entry name" value="P-loop containing nucleotide triphosphate hydrolases"/>
    <property type="match status" value="1"/>
</dbReference>
<reference evidence="5 6" key="1">
    <citation type="journal article" date="2018" name="BMC Genomics">
        <title>Comparative genome analysis of jujube witches'-broom Phytoplasma, an obligate pathogen that causes jujube witches'-broom disease.</title>
        <authorList>
            <person name="Wang J."/>
            <person name="Song L."/>
            <person name="Jiao Q."/>
            <person name="Yang S."/>
            <person name="Gao R."/>
            <person name="Lu X."/>
            <person name="Zhou G."/>
        </authorList>
    </citation>
    <scope>NUCLEOTIDE SEQUENCE [LARGE SCALE GENOMIC DNA]</scope>
    <source>
        <strain evidence="5">Jwb-nky</strain>
    </source>
</reference>
<dbReference type="GO" id="GO:0005524">
    <property type="term" value="F:ATP binding"/>
    <property type="evidence" value="ECO:0007669"/>
    <property type="project" value="UniProtKB-KW"/>
</dbReference>
<dbReference type="Proteomes" id="UP000272462">
    <property type="component" value="Chromosome"/>
</dbReference>
<keyword evidence="3" id="KW-0472">Membrane</keyword>
<dbReference type="GO" id="GO:0006508">
    <property type="term" value="P:proteolysis"/>
    <property type="evidence" value="ECO:0007669"/>
    <property type="project" value="TreeGrafter"/>
</dbReference>
<dbReference type="EMBL" id="CP025121">
    <property type="protein sequence ID" value="AYJ01368.1"/>
    <property type="molecule type" value="Genomic_DNA"/>
</dbReference>
<feature type="transmembrane region" description="Helical" evidence="3">
    <location>
        <begin position="7"/>
        <end position="28"/>
    </location>
</feature>
<accession>A0A660HMV5</accession>
<comment type="similarity">
    <text evidence="1">Belongs to the AAA ATPase family.</text>
</comment>
<evidence type="ECO:0000259" key="4">
    <source>
        <dbReference type="SMART" id="SM00382"/>
    </source>
</evidence>
<keyword evidence="1" id="KW-0547">Nucleotide-binding</keyword>
<dbReference type="InterPro" id="IPR021348">
    <property type="entry name" value="DUF2963"/>
</dbReference>
<evidence type="ECO:0000256" key="2">
    <source>
        <dbReference type="SAM" id="Coils"/>
    </source>
</evidence>
<keyword evidence="3" id="KW-0812">Transmembrane</keyword>
<gene>
    <name evidence="5" type="ORF">CWO85_02550</name>
</gene>
<dbReference type="Pfam" id="PF11178">
    <property type="entry name" value="DUF2963"/>
    <property type="match status" value="1"/>
</dbReference>
<proteinExistence type="inferred from homology"/>